<dbReference type="Pfam" id="PF02518">
    <property type="entry name" value="HATPase_c"/>
    <property type="match status" value="1"/>
</dbReference>
<dbReference type="GO" id="GO:0000155">
    <property type="term" value="F:phosphorelay sensor kinase activity"/>
    <property type="evidence" value="ECO:0007669"/>
    <property type="project" value="InterPro"/>
</dbReference>
<keyword evidence="6 12" id="KW-0812">Transmembrane</keyword>
<gene>
    <name evidence="14" type="ORF">Oscil6304_1618</name>
</gene>
<dbReference type="CDD" id="cd00082">
    <property type="entry name" value="HisKA"/>
    <property type="match status" value="1"/>
</dbReference>
<comment type="subcellular location">
    <subcellularLocation>
        <location evidence="2">Cell membrane</location>
        <topology evidence="2">Multi-pass membrane protein</topology>
    </subcellularLocation>
</comment>
<dbReference type="eggNOG" id="COG4191">
    <property type="taxonomic scope" value="Bacteria"/>
</dbReference>
<dbReference type="PRINTS" id="PR00344">
    <property type="entry name" value="BCTRLSENSOR"/>
</dbReference>
<keyword evidence="7 14" id="KW-0808">Transferase</keyword>
<feature type="transmembrane region" description="Helical" evidence="12">
    <location>
        <begin position="15"/>
        <end position="36"/>
    </location>
</feature>
<evidence type="ECO:0000256" key="11">
    <source>
        <dbReference type="SAM" id="Coils"/>
    </source>
</evidence>
<dbReference type="InterPro" id="IPR036097">
    <property type="entry name" value="HisK_dim/P_sf"/>
</dbReference>
<dbReference type="PROSITE" id="PS50109">
    <property type="entry name" value="HIS_KIN"/>
    <property type="match status" value="1"/>
</dbReference>
<dbReference type="InterPro" id="IPR036890">
    <property type="entry name" value="HATPase_C_sf"/>
</dbReference>
<evidence type="ECO:0000313" key="14">
    <source>
        <dbReference type="EMBL" id="AFY81315.1"/>
    </source>
</evidence>
<name>K9TFK5_9CYAN</name>
<feature type="transmembrane region" description="Helical" evidence="12">
    <location>
        <begin position="216"/>
        <end position="234"/>
    </location>
</feature>
<evidence type="ECO:0000256" key="7">
    <source>
        <dbReference type="ARBA" id="ARBA00022777"/>
    </source>
</evidence>
<evidence type="ECO:0000256" key="10">
    <source>
        <dbReference type="ARBA" id="ARBA00023136"/>
    </source>
</evidence>
<feature type="transmembrane region" description="Helical" evidence="12">
    <location>
        <begin position="285"/>
        <end position="308"/>
    </location>
</feature>
<dbReference type="SUPFAM" id="SSF47384">
    <property type="entry name" value="Homodimeric domain of signal transducing histidine kinase"/>
    <property type="match status" value="1"/>
</dbReference>
<evidence type="ECO:0000256" key="5">
    <source>
        <dbReference type="ARBA" id="ARBA00022553"/>
    </source>
</evidence>
<keyword evidence="15" id="KW-1185">Reference proteome</keyword>
<dbReference type="HOGENOM" id="CLU_028460_0_0_3"/>
<organism evidence="14 15">
    <name type="scientific">Oscillatoria acuminata PCC 6304</name>
    <dbReference type="NCBI Taxonomy" id="56110"/>
    <lineage>
        <taxon>Bacteria</taxon>
        <taxon>Bacillati</taxon>
        <taxon>Cyanobacteriota</taxon>
        <taxon>Cyanophyceae</taxon>
        <taxon>Oscillatoriophycideae</taxon>
        <taxon>Oscillatoriales</taxon>
        <taxon>Oscillatoriaceae</taxon>
        <taxon>Oscillatoria</taxon>
    </lineage>
</organism>
<comment type="catalytic activity">
    <reaction evidence="1">
        <text>ATP + protein L-histidine = ADP + protein N-phospho-L-histidine.</text>
        <dbReference type="EC" id="2.7.13.3"/>
    </reaction>
</comment>
<dbReference type="InterPro" id="IPR004358">
    <property type="entry name" value="Sig_transdc_His_kin-like_C"/>
</dbReference>
<dbReference type="PANTHER" id="PTHR43065:SF50">
    <property type="entry name" value="HISTIDINE KINASE"/>
    <property type="match status" value="1"/>
</dbReference>
<dbReference type="Pfam" id="PF05231">
    <property type="entry name" value="MASE1"/>
    <property type="match status" value="1"/>
</dbReference>
<dbReference type="PANTHER" id="PTHR43065">
    <property type="entry name" value="SENSOR HISTIDINE KINASE"/>
    <property type="match status" value="1"/>
</dbReference>
<dbReference type="RefSeq" id="WP_015147960.1">
    <property type="nucleotide sequence ID" value="NC_019693.1"/>
</dbReference>
<sequence length="644" mass="71652">MERSPAPVQFRKNLFLIPTIALFYCVLGLLGLKLAVLPGEVTAVWIPAGVGLGAVLIWGNRIWPSIALGSFGISVLLSPTPLSLAVGVVTAVGNTLTPLWGAALIRRLTHTRYPFHRVNEVFIFVACGAIAAQTISATVGILALCVAQWVDWSNFAQSWVTWWVSNVAGVLIFTPVLLTWHHFFSQSWQQRKGTRIFSHLGKIVGQELRSLRLESFSWFLLFDGVVSLAFWYGYPVEYLMIPLLGWAAFRFSERWTTLAIALTGLMAIAGTILNRSSFVRDNLNAALLFLESFIGVISVTTLVLIAVLEERRQALEGLKQAKAELEYRVIERTQELSQANEQLMRQEIHLTEKAESLANALRQVKQTQGQLIHNEKMISLGQLVAGIAHEINNPVSFIYSNLSPATDYFQDILDLLSLYQEKYQDPDPEIVKLESQIDLPFIKKDLFKLLNSMKSGADRIQRIVLSLRNFSRLDQAQLKAVDIHEGLESTLLILQHRIQGSESLPPQIEVIKDYSPLPPVECLAGELNQVFMNLLSNAIDAIEAHAPANSGRIHIQTLELEDEQIQIAITDNGGGIPPAVQNKIFDPFFTTKPVGQGTGLGLYISYEMIVQKHHGTLICRSEPGVSTTFEITLPLRNTSDSNLE</sequence>
<evidence type="ECO:0000313" key="15">
    <source>
        <dbReference type="Proteomes" id="UP000010367"/>
    </source>
</evidence>
<keyword evidence="9" id="KW-0902">Two-component regulatory system</keyword>
<accession>K9TFK5</accession>
<evidence type="ECO:0000256" key="12">
    <source>
        <dbReference type="SAM" id="Phobius"/>
    </source>
</evidence>
<dbReference type="InterPro" id="IPR007895">
    <property type="entry name" value="MASE1"/>
</dbReference>
<dbReference type="Proteomes" id="UP000010367">
    <property type="component" value="Chromosome"/>
</dbReference>
<feature type="transmembrane region" description="Helical" evidence="12">
    <location>
        <begin position="162"/>
        <end position="183"/>
    </location>
</feature>
<dbReference type="GO" id="GO:0005886">
    <property type="term" value="C:plasma membrane"/>
    <property type="evidence" value="ECO:0007669"/>
    <property type="project" value="UniProtKB-SubCell"/>
</dbReference>
<proteinExistence type="predicted"/>
<keyword evidence="7 14" id="KW-0418">Kinase</keyword>
<dbReference type="SUPFAM" id="SSF55874">
    <property type="entry name" value="ATPase domain of HSP90 chaperone/DNA topoisomerase II/histidine kinase"/>
    <property type="match status" value="1"/>
</dbReference>
<dbReference type="InterPro" id="IPR005467">
    <property type="entry name" value="His_kinase_dom"/>
</dbReference>
<evidence type="ECO:0000256" key="8">
    <source>
        <dbReference type="ARBA" id="ARBA00022989"/>
    </source>
</evidence>
<dbReference type="Gene3D" id="1.10.287.130">
    <property type="match status" value="1"/>
</dbReference>
<evidence type="ECO:0000256" key="9">
    <source>
        <dbReference type="ARBA" id="ARBA00023012"/>
    </source>
</evidence>
<dbReference type="SMART" id="SM00388">
    <property type="entry name" value="HisKA"/>
    <property type="match status" value="1"/>
</dbReference>
<feature type="transmembrane region" description="Helical" evidence="12">
    <location>
        <begin position="43"/>
        <end position="62"/>
    </location>
</feature>
<keyword evidence="10 12" id="KW-0472">Membrane</keyword>
<keyword evidence="8 12" id="KW-1133">Transmembrane helix</keyword>
<dbReference type="InterPro" id="IPR003661">
    <property type="entry name" value="HisK_dim/P_dom"/>
</dbReference>
<keyword evidence="11" id="KW-0175">Coiled coil</keyword>
<evidence type="ECO:0000256" key="6">
    <source>
        <dbReference type="ARBA" id="ARBA00022692"/>
    </source>
</evidence>
<dbReference type="Gene3D" id="3.30.565.10">
    <property type="entry name" value="Histidine kinase-like ATPase, C-terminal domain"/>
    <property type="match status" value="1"/>
</dbReference>
<evidence type="ECO:0000256" key="3">
    <source>
        <dbReference type="ARBA" id="ARBA00012438"/>
    </source>
</evidence>
<evidence type="ECO:0000256" key="2">
    <source>
        <dbReference type="ARBA" id="ARBA00004651"/>
    </source>
</evidence>
<dbReference type="InterPro" id="IPR003594">
    <property type="entry name" value="HATPase_dom"/>
</dbReference>
<dbReference type="STRING" id="56110.Oscil6304_1618"/>
<dbReference type="EMBL" id="CP003607">
    <property type="protein sequence ID" value="AFY81315.1"/>
    <property type="molecule type" value="Genomic_DNA"/>
</dbReference>
<dbReference type="OrthoDB" id="569699at2"/>
<dbReference type="KEGG" id="oac:Oscil6304_1618"/>
<keyword evidence="4" id="KW-1003">Cell membrane</keyword>
<feature type="domain" description="Histidine kinase" evidence="13">
    <location>
        <begin position="386"/>
        <end position="637"/>
    </location>
</feature>
<dbReference type="AlphaFoldDB" id="K9TFK5"/>
<keyword evidence="5" id="KW-0597">Phosphoprotein</keyword>
<reference evidence="14 15" key="1">
    <citation type="submission" date="2012-06" db="EMBL/GenBank/DDBJ databases">
        <title>Finished chromosome of genome of Oscillatoria acuminata PCC 6304.</title>
        <authorList>
            <consortium name="US DOE Joint Genome Institute"/>
            <person name="Gugger M."/>
            <person name="Coursin T."/>
            <person name="Rippka R."/>
            <person name="Tandeau De Marsac N."/>
            <person name="Huntemann M."/>
            <person name="Wei C.-L."/>
            <person name="Han J."/>
            <person name="Detter J.C."/>
            <person name="Han C."/>
            <person name="Tapia R."/>
            <person name="Davenport K."/>
            <person name="Daligault H."/>
            <person name="Erkkila T."/>
            <person name="Gu W."/>
            <person name="Munk A.C.C."/>
            <person name="Teshima H."/>
            <person name="Xu Y."/>
            <person name="Chain P."/>
            <person name="Chen A."/>
            <person name="Krypides N."/>
            <person name="Mavromatis K."/>
            <person name="Markowitz V."/>
            <person name="Szeto E."/>
            <person name="Ivanova N."/>
            <person name="Mikhailova N."/>
            <person name="Ovchinnikova G."/>
            <person name="Pagani I."/>
            <person name="Pati A."/>
            <person name="Goodwin L."/>
            <person name="Peters L."/>
            <person name="Pitluck S."/>
            <person name="Woyke T."/>
            <person name="Kerfeld C."/>
        </authorList>
    </citation>
    <scope>NUCLEOTIDE SEQUENCE [LARGE SCALE GENOMIC DNA]</scope>
    <source>
        <strain evidence="14 15">PCC 6304</strain>
    </source>
</reference>
<dbReference type="EC" id="2.7.13.3" evidence="3"/>
<dbReference type="InParanoid" id="K9TFK5"/>
<evidence type="ECO:0000256" key="1">
    <source>
        <dbReference type="ARBA" id="ARBA00000085"/>
    </source>
</evidence>
<feature type="transmembrane region" description="Helical" evidence="12">
    <location>
        <begin position="254"/>
        <end position="273"/>
    </location>
</feature>
<protein>
    <recommendedName>
        <fullName evidence="3">histidine kinase</fullName>
        <ecNumber evidence="3">2.7.13.3</ecNumber>
    </recommendedName>
</protein>
<feature type="transmembrane region" description="Helical" evidence="12">
    <location>
        <begin position="82"/>
        <end position="100"/>
    </location>
</feature>
<evidence type="ECO:0000259" key="13">
    <source>
        <dbReference type="PROSITE" id="PS50109"/>
    </source>
</evidence>
<dbReference type="SMART" id="SM00387">
    <property type="entry name" value="HATPase_c"/>
    <property type="match status" value="1"/>
</dbReference>
<feature type="coiled-coil region" evidence="11">
    <location>
        <begin position="308"/>
        <end position="342"/>
    </location>
</feature>
<feature type="transmembrane region" description="Helical" evidence="12">
    <location>
        <begin position="121"/>
        <end position="150"/>
    </location>
</feature>
<evidence type="ECO:0000256" key="4">
    <source>
        <dbReference type="ARBA" id="ARBA00022475"/>
    </source>
</evidence>